<evidence type="ECO:0000256" key="2">
    <source>
        <dbReference type="SAM" id="SignalP"/>
    </source>
</evidence>
<organism evidence="3 4">
    <name type="scientific">Triparma columacea</name>
    <dbReference type="NCBI Taxonomy" id="722753"/>
    <lineage>
        <taxon>Eukaryota</taxon>
        <taxon>Sar</taxon>
        <taxon>Stramenopiles</taxon>
        <taxon>Ochrophyta</taxon>
        <taxon>Bolidophyceae</taxon>
        <taxon>Parmales</taxon>
        <taxon>Triparmaceae</taxon>
        <taxon>Triparma</taxon>
    </lineage>
</organism>
<feature type="chain" id="PRO_5040779546" evidence="2">
    <location>
        <begin position="19"/>
        <end position="293"/>
    </location>
</feature>
<keyword evidence="4" id="KW-1185">Reference proteome</keyword>
<sequence length="293" mass="32089">MHSIFFLFAALLVLLIAADQECVVVPSGDSEYGPYLLTPDTAMACLQLLKTPVFSARQTLESWADYMDQVYTFSDICINPYNSTPSKVAAGQAYTTYGEDGAGGLTEDQMKVDIVAELRRMSKEILNEYGEDGELPLVKWFQEAMYHFASLRDAHIEFGTGTEASPLENILENFDWVQVTSVGGKPIPLRLEVTGGAPAGESPVIDTVYQPQVSVSNGTHFAVASKINGKPPADYIKRLAQSMDYGGNFAAFKSVGARANQIIESEPDHRERESRGKSHKIGQVESAHNRGLQ</sequence>
<comment type="caution">
    <text evidence="3">The sequence shown here is derived from an EMBL/GenBank/DDBJ whole genome shotgun (WGS) entry which is preliminary data.</text>
</comment>
<dbReference type="AlphaFoldDB" id="A0A9W7FWV0"/>
<evidence type="ECO:0000313" key="4">
    <source>
        <dbReference type="Proteomes" id="UP001165065"/>
    </source>
</evidence>
<feature type="compositionally biased region" description="Basic and acidic residues" evidence="1">
    <location>
        <begin position="266"/>
        <end position="276"/>
    </location>
</feature>
<dbReference type="EMBL" id="BRYA01000535">
    <property type="protein sequence ID" value="GMI21800.1"/>
    <property type="molecule type" value="Genomic_DNA"/>
</dbReference>
<feature type="signal peptide" evidence="2">
    <location>
        <begin position="1"/>
        <end position="18"/>
    </location>
</feature>
<proteinExistence type="predicted"/>
<evidence type="ECO:0000256" key="1">
    <source>
        <dbReference type="SAM" id="MobiDB-lite"/>
    </source>
</evidence>
<evidence type="ECO:0000313" key="3">
    <source>
        <dbReference type="EMBL" id="GMI21800.1"/>
    </source>
</evidence>
<dbReference type="Proteomes" id="UP001165065">
    <property type="component" value="Unassembled WGS sequence"/>
</dbReference>
<keyword evidence="2" id="KW-0732">Signal</keyword>
<gene>
    <name evidence="3" type="ORF">TrCOL_g7208</name>
</gene>
<reference evidence="4" key="1">
    <citation type="journal article" date="2023" name="Commun. Biol.">
        <title>Genome analysis of Parmales, the sister group of diatoms, reveals the evolutionary specialization of diatoms from phago-mixotrophs to photoautotrophs.</title>
        <authorList>
            <person name="Ban H."/>
            <person name="Sato S."/>
            <person name="Yoshikawa S."/>
            <person name="Yamada K."/>
            <person name="Nakamura Y."/>
            <person name="Ichinomiya M."/>
            <person name="Sato N."/>
            <person name="Blanc-Mathieu R."/>
            <person name="Endo H."/>
            <person name="Kuwata A."/>
            <person name="Ogata H."/>
        </authorList>
    </citation>
    <scope>NUCLEOTIDE SEQUENCE [LARGE SCALE GENOMIC DNA]</scope>
</reference>
<protein>
    <submittedName>
        <fullName evidence="3">Uncharacterized protein</fullName>
    </submittedName>
</protein>
<feature type="region of interest" description="Disordered" evidence="1">
    <location>
        <begin position="264"/>
        <end position="293"/>
    </location>
</feature>
<accession>A0A9W7FWV0</accession>
<name>A0A9W7FWV0_9STRA</name>